<dbReference type="GO" id="GO:0030288">
    <property type="term" value="C:outer membrane-bounded periplasmic space"/>
    <property type="evidence" value="ECO:0007669"/>
    <property type="project" value="TreeGrafter"/>
</dbReference>
<feature type="domain" description="Organic solvent tolerance-like N-terminal" evidence="3">
    <location>
        <begin position="34"/>
        <end position="146"/>
    </location>
</feature>
<keyword evidence="1 2" id="KW-0732">Signal</keyword>
<dbReference type="OrthoDB" id="7171889at2"/>
<sequence>MKRAMAAAIAASLLGGLSAAPALAQNSSSAPVDISADEQETISSQCKTIFRGAVEVLQETSRLRAAKMTLYNQKKAKSGDGNGCGNVDRVEAEGEVFYVTPKQTVRGDRATYDYASNTIVVTGNVIAIQGQDVARGDRMVVNTKTNDVRMESTTKGAGKKNRVRAVVYPSTADDANKPKP</sequence>
<evidence type="ECO:0000256" key="2">
    <source>
        <dbReference type="SAM" id="SignalP"/>
    </source>
</evidence>
<evidence type="ECO:0000259" key="3">
    <source>
        <dbReference type="Pfam" id="PF03968"/>
    </source>
</evidence>
<name>A0A2N5CYI0_9CAUL</name>
<protein>
    <submittedName>
        <fullName evidence="4">Organic solvent tolerance protein OstA</fullName>
    </submittedName>
</protein>
<accession>A0A2N5CYI0</accession>
<dbReference type="Proteomes" id="UP000234479">
    <property type="component" value="Unassembled WGS sequence"/>
</dbReference>
<dbReference type="Pfam" id="PF03968">
    <property type="entry name" value="LptD_N"/>
    <property type="match status" value="1"/>
</dbReference>
<dbReference type="InterPro" id="IPR005653">
    <property type="entry name" value="OstA-like_N"/>
</dbReference>
<dbReference type="GO" id="GO:0017089">
    <property type="term" value="F:glycolipid transfer activity"/>
    <property type="evidence" value="ECO:0007669"/>
    <property type="project" value="TreeGrafter"/>
</dbReference>
<gene>
    <name evidence="4" type="ORF">SGCZBJ_24905</name>
</gene>
<organism evidence="4 5">
    <name type="scientific">Caulobacter zeae</name>
    <dbReference type="NCBI Taxonomy" id="2055137"/>
    <lineage>
        <taxon>Bacteria</taxon>
        <taxon>Pseudomonadati</taxon>
        <taxon>Pseudomonadota</taxon>
        <taxon>Alphaproteobacteria</taxon>
        <taxon>Caulobacterales</taxon>
        <taxon>Caulobacteraceae</taxon>
        <taxon>Caulobacter</taxon>
    </lineage>
</organism>
<feature type="chain" id="PRO_5014956876" evidence="2">
    <location>
        <begin position="25"/>
        <end position="180"/>
    </location>
</feature>
<evidence type="ECO:0000313" key="5">
    <source>
        <dbReference type="Proteomes" id="UP000234479"/>
    </source>
</evidence>
<dbReference type="AlphaFoldDB" id="A0A2N5CYI0"/>
<dbReference type="PANTHER" id="PTHR36504:SF1">
    <property type="entry name" value="LIPOPOLYSACCHARIDE EXPORT SYSTEM PROTEIN LPTA"/>
    <property type="match status" value="1"/>
</dbReference>
<feature type="signal peptide" evidence="2">
    <location>
        <begin position="1"/>
        <end position="24"/>
    </location>
</feature>
<evidence type="ECO:0000313" key="4">
    <source>
        <dbReference type="EMBL" id="PLR18877.1"/>
    </source>
</evidence>
<comment type="caution">
    <text evidence="4">The sequence shown here is derived from an EMBL/GenBank/DDBJ whole genome shotgun (WGS) entry which is preliminary data.</text>
</comment>
<dbReference type="PANTHER" id="PTHR36504">
    <property type="entry name" value="LIPOPOLYSACCHARIDE EXPORT SYSTEM PROTEIN LPTA"/>
    <property type="match status" value="1"/>
</dbReference>
<dbReference type="Gene3D" id="2.60.450.10">
    <property type="entry name" value="Lipopolysaccharide (LPS) transport protein A like domain"/>
    <property type="match status" value="1"/>
</dbReference>
<keyword evidence="5" id="KW-1185">Reference proteome</keyword>
<evidence type="ECO:0000256" key="1">
    <source>
        <dbReference type="ARBA" id="ARBA00022729"/>
    </source>
</evidence>
<proteinExistence type="predicted"/>
<dbReference type="InterPro" id="IPR052037">
    <property type="entry name" value="LPS_export_LptA"/>
</dbReference>
<dbReference type="GO" id="GO:0009279">
    <property type="term" value="C:cell outer membrane"/>
    <property type="evidence" value="ECO:0007669"/>
    <property type="project" value="TreeGrafter"/>
</dbReference>
<dbReference type="EMBL" id="PJRS01000049">
    <property type="protein sequence ID" value="PLR18877.1"/>
    <property type="molecule type" value="Genomic_DNA"/>
</dbReference>
<reference evidence="4 5" key="1">
    <citation type="submission" date="2017-12" db="EMBL/GenBank/DDBJ databases">
        <title>The genome sequence of Caulobacter sp. 410.</title>
        <authorList>
            <person name="Gao J."/>
            <person name="Mao X."/>
            <person name="Sun J."/>
        </authorList>
    </citation>
    <scope>NUCLEOTIDE SEQUENCE [LARGE SCALE GENOMIC DNA]</scope>
    <source>
        <strain evidence="4 5">410</strain>
    </source>
</reference>
<dbReference type="GO" id="GO:0015920">
    <property type="term" value="P:lipopolysaccharide transport"/>
    <property type="evidence" value="ECO:0007669"/>
    <property type="project" value="TreeGrafter"/>
</dbReference>